<keyword evidence="1" id="KW-0472">Membrane</keyword>
<evidence type="ECO:0000259" key="2">
    <source>
        <dbReference type="Pfam" id="PF09992"/>
    </source>
</evidence>
<keyword evidence="1" id="KW-1133">Transmembrane helix</keyword>
<evidence type="ECO:0000313" key="4">
    <source>
        <dbReference type="Proteomes" id="UP001300012"/>
    </source>
</evidence>
<dbReference type="InterPro" id="IPR018711">
    <property type="entry name" value="NAGPA"/>
</dbReference>
<dbReference type="EMBL" id="JANQBD010000027">
    <property type="protein sequence ID" value="MCR8635342.1"/>
    <property type="molecule type" value="Genomic_DNA"/>
</dbReference>
<dbReference type="PANTHER" id="PTHR40446">
    <property type="entry name" value="N-ACETYLGLUCOSAMINE-1-PHOSPHODIESTER ALPHA-N-ACETYLGLUCOSAMINIDASE"/>
    <property type="match status" value="1"/>
</dbReference>
<proteinExistence type="predicted"/>
<dbReference type="RefSeq" id="WP_258216892.1">
    <property type="nucleotide sequence ID" value="NZ_JANQBD010000027.1"/>
</dbReference>
<name>A0ABT1YQ84_9BACL</name>
<organism evidence="3 4">
    <name type="scientific">Paenibacillus radicis</name>
    <name type="common">ex Xue et al. 2023</name>
    <dbReference type="NCBI Taxonomy" id="2972489"/>
    <lineage>
        <taxon>Bacteria</taxon>
        <taxon>Bacillati</taxon>
        <taxon>Bacillota</taxon>
        <taxon>Bacilli</taxon>
        <taxon>Bacillales</taxon>
        <taxon>Paenibacillaceae</taxon>
        <taxon>Paenibacillus</taxon>
    </lineage>
</organism>
<comment type="caution">
    <text evidence="3">The sequence shown here is derived from an EMBL/GenBank/DDBJ whole genome shotgun (WGS) entry which is preliminary data.</text>
</comment>
<protein>
    <submittedName>
        <fullName evidence="3">Phosphodiester glycosidase family protein</fullName>
    </submittedName>
</protein>
<accession>A0ABT1YQ84</accession>
<keyword evidence="1" id="KW-0812">Transmembrane</keyword>
<dbReference type="GO" id="GO:0016798">
    <property type="term" value="F:hydrolase activity, acting on glycosyl bonds"/>
    <property type="evidence" value="ECO:0007669"/>
    <property type="project" value="UniProtKB-KW"/>
</dbReference>
<gene>
    <name evidence="3" type="ORF">NV381_29485</name>
</gene>
<keyword evidence="3" id="KW-0378">Hydrolase</keyword>
<keyword evidence="4" id="KW-1185">Reference proteome</keyword>
<keyword evidence="3" id="KW-0326">Glycosidase</keyword>
<dbReference type="Pfam" id="PF09992">
    <property type="entry name" value="NAGPA"/>
    <property type="match status" value="1"/>
</dbReference>
<evidence type="ECO:0000313" key="3">
    <source>
        <dbReference type="EMBL" id="MCR8635342.1"/>
    </source>
</evidence>
<dbReference type="Proteomes" id="UP001300012">
    <property type="component" value="Unassembled WGS sequence"/>
</dbReference>
<feature type="domain" description="Phosphodiester glycosidase" evidence="2">
    <location>
        <begin position="140"/>
        <end position="317"/>
    </location>
</feature>
<sequence length="343" mass="37471">MEPCKPDWYRRLEKGPFQQKTFTSRSMLAVEKRVKNRASRHTRRIWVSGIVAAIAVVMTMSFPHWKSVFIGSIGTNIAAHTEQPPSDPKNKKELVRVENISGDNWRGKMMFVSDPKSIRVVVTSEPEKGERVTGMVKRTGAIAGVNGGLYENPEGMGSGFLPIGLVVSEAKPFFVDKEAKQHIIGFTDTGNLLIGSYSMEELTKMRIKEAVTSFPQIISGGRPLISGSAMDWGLAPRTAVGQKADGTVIFIVIDGRQQASIGATLKDIQALFLKQDVVTAGLLDGGASSELVLNGELVTTPSGQGGEQRIPTGFLVFDQPDRIVVENPWNGKYAHPDYVSENR</sequence>
<feature type="transmembrane region" description="Helical" evidence="1">
    <location>
        <begin position="45"/>
        <end position="65"/>
    </location>
</feature>
<reference evidence="3 4" key="1">
    <citation type="submission" date="2022-08" db="EMBL/GenBank/DDBJ databases">
        <title>Paenibacillus endoradicis sp. nov., Paenibacillus radicibacter sp. nov and Paenibacillus pararadicis sp. nov., three cold-adapted plant growth-promoting bacteria isolated from root of Larix gmelinii in Great Khingan.</title>
        <authorList>
            <person name="Xue H."/>
        </authorList>
    </citation>
    <scope>NUCLEOTIDE SEQUENCE [LARGE SCALE GENOMIC DNA]</scope>
    <source>
        <strain evidence="3 4">N5-1-1-5</strain>
    </source>
</reference>
<dbReference type="PANTHER" id="PTHR40446:SF2">
    <property type="entry name" value="N-ACETYLGLUCOSAMINE-1-PHOSPHODIESTER ALPHA-N-ACETYLGLUCOSAMINIDASE"/>
    <property type="match status" value="1"/>
</dbReference>
<evidence type="ECO:0000256" key="1">
    <source>
        <dbReference type="SAM" id="Phobius"/>
    </source>
</evidence>